<dbReference type="PANTHER" id="PTHR30446">
    <property type="entry name" value="RECOMBINATION PROTEIN RECR"/>
    <property type="match status" value="1"/>
</dbReference>
<dbReference type="NCBIfam" id="TIGR00615">
    <property type="entry name" value="recR"/>
    <property type="match status" value="1"/>
</dbReference>
<evidence type="ECO:0000256" key="5">
    <source>
        <dbReference type="ARBA" id="ARBA00023172"/>
    </source>
</evidence>
<dbReference type="SUPFAM" id="SSF111304">
    <property type="entry name" value="Recombination protein RecR"/>
    <property type="match status" value="1"/>
</dbReference>
<dbReference type="InterPro" id="IPR000093">
    <property type="entry name" value="DNA_Rcmb_RecR"/>
</dbReference>
<keyword evidence="2 7" id="KW-0227">DNA damage</keyword>
<dbReference type="InterPro" id="IPR006171">
    <property type="entry name" value="TOPRIM_dom"/>
</dbReference>
<dbReference type="AlphaFoldDB" id="A0A857N6U3"/>
<evidence type="ECO:0000313" key="10">
    <source>
        <dbReference type="Proteomes" id="UP000463983"/>
    </source>
</evidence>
<dbReference type="PANTHER" id="PTHR30446:SF0">
    <property type="entry name" value="RECOMBINATION PROTEIN RECR"/>
    <property type="match status" value="1"/>
</dbReference>
<dbReference type="GO" id="GO:0006310">
    <property type="term" value="P:DNA recombination"/>
    <property type="evidence" value="ECO:0007669"/>
    <property type="project" value="UniProtKB-UniRule"/>
</dbReference>
<reference evidence="10" key="1">
    <citation type="journal article" date="2020" name="Microorganisms">
        <title>Complete Genome of a Member of a New Bacterial Lineage in the Microgenomates Group Reveals an Unusual Nucleotide Composition Disparity Between Two Strands of DNA and Limited Metabolic Potential.</title>
        <authorList>
            <person name="Kadnikov V.V."/>
            <person name="Mardanov A.V."/>
            <person name="Beletsky A.V."/>
            <person name="Karnachuk O.V."/>
            <person name="Ravin N.V."/>
        </authorList>
    </citation>
    <scope>NUCLEOTIDE SEQUENCE [LARGE SCALE GENOMIC DNA]</scope>
</reference>
<evidence type="ECO:0000256" key="4">
    <source>
        <dbReference type="ARBA" id="ARBA00022833"/>
    </source>
</evidence>
<keyword evidence="1 7" id="KW-0479">Metal-binding</keyword>
<dbReference type="InterPro" id="IPR023627">
    <property type="entry name" value="Rcmb_RecR"/>
</dbReference>
<sequence length="201" mass="22816">MRSIRPIQRLVDQLEGLPGIGPKTAQRLAYYMLRFPQDRLERFAEAVERLKKDTKMCERCFNVDEESPCRICSDRGRNSSQICVVETPLDLLALERSDGYTGVYHVLHGVINPLNNIGPNDIYLPQLLKRIKEEQVDELIIATNPSMEGEATAMYIADKVKEMGEKVRVTRIGRGLPTGADLEYADDTTLSRAMEGRKEME</sequence>
<dbReference type="Gene3D" id="1.10.8.420">
    <property type="entry name" value="RecR Domain 1"/>
    <property type="match status" value="1"/>
</dbReference>
<keyword evidence="6 7" id="KW-0234">DNA repair</keyword>
<feature type="zinc finger region" description="C4-type" evidence="7">
    <location>
        <begin position="57"/>
        <end position="72"/>
    </location>
</feature>
<dbReference type="Pfam" id="PF02132">
    <property type="entry name" value="RecR_ZnF"/>
    <property type="match status" value="1"/>
</dbReference>
<organism evidence="9 10">
    <name type="scientific">Candidatus Chazhemtobacterium aquaticus</name>
    <dbReference type="NCBI Taxonomy" id="2715735"/>
    <lineage>
        <taxon>Bacteria</taxon>
        <taxon>Candidatus Chazhemtobacteraceae</taxon>
        <taxon>Candidatus Chazhemtobacterium</taxon>
    </lineage>
</organism>
<dbReference type="RefSeq" id="WP_161932098.1">
    <property type="nucleotide sequence ID" value="NZ_CP047901.1"/>
</dbReference>
<evidence type="ECO:0000256" key="7">
    <source>
        <dbReference type="HAMAP-Rule" id="MF_00017"/>
    </source>
</evidence>
<keyword evidence="10" id="KW-1185">Reference proteome</keyword>
<keyword evidence="5 7" id="KW-0233">DNA recombination</keyword>
<keyword evidence="4 7" id="KW-0862">Zinc</keyword>
<dbReference type="Proteomes" id="UP000463983">
    <property type="component" value="Chromosome"/>
</dbReference>
<evidence type="ECO:0000256" key="3">
    <source>
        <dbReference type="ARBA" id="ARBA00022771"/>
    </source>
</evidence>
<evidence type="ECO:0000256" key="2">
    <source>
        <dbReference type="ARBA" id="ARBA00022763"/>
    </source>
</evidence>
<evidence type="ECO:0000256" key="1">
    <source>
        <dbReference type="ARBA" id="ARBA00022723"/>
    </source>
</evidence>
<dbReference type="SMART" id="SM00493">
    <property type="entry name" value="TOPRIM"/>
    <property type="match status" value="1"/>
</dbReference>
<dbReference type="KEGG" id="caqa:MICH65_0753"/>
<dbReference type="Gene3D" id="3.40.1360.10">
    <property type="match status" value="1"/>
</dbReference>
<dbReference type="CDD" id="cd01025">
    <property type="entry name" value="TOPRIM_recR"/>
    <property type="match status" value="1"/>
</dbReference>
<evidence type="ECO:0000256" key="6">
    <source>
        <dbReference type="ARBA" id="ARBA00023204"/>
    </source>
</evidence>
<dbReference type="Gene3D" id="6.10.250.240">
    <property type="match status" value="1"/>
</dbReference>
<protein>
    <recommendedName>
        <fullName evidence="7">Recombination protein RecR</fullName>
    </recommendedName>
</protein>
<keyword evidence="3 7" id="KW-0863">Zinc-finger</keyword>
<comment type="similarity">
    <text evidence="7">Belongs to the RecR family.</text>
</comment>
<dbReference type="Pfam" id="PF13662">
    <property type="entry name" value="Toprim_4"/>
    <property type="match status" value="1"/>
</dbReference>
<dbReference type="InterPro" id="IPR034137">
    <property type="entry name" value="TOPRIM_RecR"/>
</dbReference>
<dbReference type="EMBL" id="CP047901">
    <property type="protein sequence ID" value="QHO63734.1"/>
    <property type="molecule type" value="Genomic_DNA"/>
</dbReference>
<comment type="function">
    <text evidence="7">May play a role in DNA repair. It seems to be involved in an RecBC-independent recombinational process of DNA repair. It may act with RecF and RecO.</text>
</comment>
<dbReference type="Pfam" id="PF21176">
    <property type="entry name" value="RecR_HhH"/>
    <property type="match status" value="1"/>
</dbReference>
<evidence type="ECO:0000259" key="8">
    <source>
        <dbReference type="PROSITE" id="PS50880"/>
    </source>
</evidence>
<name>A0A857N6U3_9BACT</name>
<dbReference type="GO" id="GO:0006281">
    <property type="term" value="P:DNA repair"/>
    <property type="evidence" value="ECO:0007669"/>
    <property type="project" value="UniProtKB-UniRule"/>
</dbReference>
<dbReference type="HAMAP" id="MF_00017">
    <property type="entry name" value="RecR"/>
    <property type="match status" value="1"/>
</dbReference>
<evidence type="ECO:0000313" key="9">
    <source>
        <dbReference type="EMBL" id="QHO63734.1"/>
    </source>
</evidence>
<dbReference type="PROSITE" id="PS50880">
    <property type="entry name" value="TOPRIM"/>
    <property type="match status" value="1"/>
</dbReference>
<dbReference type="InterPro" id="IPR015967">
    <property type="entry name" value="Rcmb_RecR_Znf"/>
</dbReference>
<dbReference type="Pfam" id="PF21175">
    <property type="entry name" value="RecR_C"/>
    <property type="match status" value="1"/>
</dbReference>
<dbReference type="GO" id="GO:0003677">
    <property type="term" value="F:DNA binding"/>
    <property type="evidence" value="ECO:0007669"/>
    <property type="project" value="UniProtKB-UniRule"/>
</dbReference>
<feature type="domain" description="Toprim" evidence="8">
    <location>
        <begin position="80"/>
        <end position="175"/>
    </location>
</feature>
<gene>
    <name evidence="7" type="primary">recR</name>
    <name evidence="9" type="ORF">MICH65_0753</name>
</gene>
<dbReference type="CDD" id="cd00080">
    <property type="entry name" value="H3TH_StructSpec-5'-nucleases"/>
    <property type="match status" value="1"/>
</dbReference>
<accession>A0A857N6U3</accession>
<proteinExistence type="inferred from homology"/>
<dbReference type="PROSITE" id="PS01300">
    <property type="entry name" value="RECR"/>
    <property type="match status" value="1"/>
</dbReference>
<dbReference type="GO" id="GO:0008270">
    <property type="term" value="F:zinc ion binding"/>
    <property type="evidence" value="ECO:0007669"/>
    <property type="project" value="UniProtKB-KW"/>
</dbReference>